<dbReference type="SUPFAM" id="SSF52821">
    <property type="entry name" value="Rhodanese/Cell cycle control phosphatase"/>
    <property type="match status" value="1"/>
</dbReference>
<dbReference type="Pfam" id="PF00581">
    <property type="entry name" value="Rhodanese"/>
    <property type="match status" value="1"/>
</dbReference>
<dbReference type="Proteomes" id="UP000014962">
    <property type="component" value="Unassembled WGS sequence"/>
</dbReference>
<accession>S7VV16</accession>
<organism evidence="2 3">
    <name type="scientific">Winogradskyella psychrotolerans RS-3</name>
    <dbReference type="NCBI Taxonomy" id="641526"/>
    <lineage>
        <taxon>Bacteria</taxon>
        <taxon>Pseudomonadati</taxon>
        <taxon>Bacteroidota</taxon>
        <taxon>Flavobacteriia</taxon>
        <taxon>Flavobacteriales</taxon>
        <taxon>Flavobacteriaceae</taxon>
        <taxon>Winogradskyella</taxon>
    </lineage>
</organism>
<dbReference type="eggNOG" id="COG0607">
    <property type="taxonomic scope" value="Bacteria"/>
</dbReference>
<evidence type="ECO:0000313" key="3">
    <source>
        <dbReference type="Proteomes" id="UP000014962"/>
    </source>
</evidence>
<dbReference type="EMBL" id="ATMR01000077">
    <property type="protein sequence ID" value="EPR73916.1"/>
    <property type="molecule type" value="Genomic_DNA"/>
</dbReference>
<dbReference type="CDD" id="cd00158">
    <property type="entry name" value="RHOD"/>
    <property type="match status" value="1"/>
</dbReference>
<sequence length="42" mass="4649">MYCKSGNRSGQACAIMNQLDIENAYNLIGGFSEWQGEVAHNQ</sequence>
<feature type="domain" description="Rhodanese" evidence="1">
    <location>
        <begin position="1"/>
        <end position="39"/>
    </location>
</feature>
<dbReference type="PROSITE" id="PS50206">
    <property type="entry name" value="RHODANESE_3"/>
    <property type="match status" value="1"/>
</dbReference>
<proteinExistence type="predicted"/>
<dbReference type="STRING" id="641526.ADIWIN_1086"/>
<keyword evidence="3" id="KW-1185">Reference proteome</keyword>
<dbReference type="InterPro" id="IPR001763">
    <property type="entry name" value="Rhodanese-like_dom"/>
</dbReference>
<comment type="caution">
    <text evidence="2">The sequence shown here is derived from an EMBL/GenBank/DDBJ whole genome shotgun (WGS) entry which is preliminary data.</text>
</comment>
<dbReference type="Gene3D" id="3.40.250.10">
    <property type="entry name" value="Rhodanese-like domain"/>
    <property type="match status" value="1"/>
</dbReference>
<reference evidence="2 3" key="1">
    <citation type="journal article" date="2013" name="Genome Announc.">
        <title>Draft Genome Sequence of Winogradskyella psychrotolerans RS-3T, Isolated from the Marine Transect of Kongsfjorden, Ny-Alesund, Svalbard, Arctic Ocean.</title>
        <authorList>
            <person name="Kumar Pinnaka A."/>
            <person name="Ara S."/>
            <person name="Singh A."/>
            <person name="Shivaji S."/>
        </authorList>
    </citation>
    <scope>NUCLEOTIDE SEQUENCE [LARGE SCALE GENOMIC DNA]</scope>
    <source>
        <strain evidence="2 3">RS-3</strain>
    </source>
</reference>
<protein>
    <submittedName>
        <fullName evidence="2">Protein containing rhodanese-like domain protein</fullName>
    </submittedName>
</protein>
<dbReference type="AlphaFoldDB" id="S7VV16"/>
<gene>
    <name evidence="2" type="ORF">ADIWIN_1086</name>
</gene>
<name>S7VV16_9FLAO</name>
<evidence type="ECO:0000313" key="2">
    <source>
        <dbReference type="EMBL" id="EPR73916.1"/>
    </source>
</evidence>
<evidence type="ECO:0000259" key="1">
    <source>
        <dbReference type="PROSITE" id="PS50206"/>
    </source>
</evidence>
<dbReference type="InterPro" id="IPR036873">
    <property type="entry name" value="Rhodanese-like_dom_sf"/>
</dbReference>